<reference evidence="1 2" key="1">
    <citation type="journal article" date="2020" name="Cell">
        <title>Large-Scale Comparative Analyses of Tick Genomes Elucidate Their Genetic Diversity and Vector Capacities.</title>
        <authorList>
            <consortium name="Tick Genome and Microbiome Consortium (TIGMIC)"/>
            <person name="Jia N."/>
            <person name="Wang J."/>
            <person name="Shi W."/>
            <person name="Du L."/>
            <person name="Sun Y."/>
            <person name="Zhan W."/>
            <person name="Jiang J.F."/>
            <person name="Wang Q."/>
            <person name="Zhang B."/>
            <person name="Ji P."/>
            <person name="Bell-Sakyi L."/>
            <person name="Cui X.M."/>
            <person name="Yuan T.T."/>
            <person name="Jiang B.G."/>
            <person name="Yang W.F."/>
            <person name="Lam T.T."/>
            <person name="Chang Q.C."/>
            <person name="Ding S.J."/>
            <person name="Wang X.J."/>
            <person name="Zhu J.G."/>
            <person name="Ruan X.D."/>
            <person name="Zhao L."/>
            <person name="Wei J.T."/>
            <person name="Ye R.Z."/>
            <person name="Que T.C."/>
            <person name="Du C.H."/>
            <person name="Zhou Y.H."/>
            <person name="Cheng J.X."/>
            <person name="Dai P.F."/>
            <person name="Guo W.B."/>
            <person name="Han X.H."/>
            <person name="Huang E.J."/>
            <person name="Li L.F."/>
            <person name="Wei W."/>
            <person name="Gao Y.C."/>
            <person name="Liu J.Z."/>
            <person name="Shao H.Z."/>
            <person name="Wang X."/>
            <person name="Wang C.C."/>
            <person name="Yang T.C."/>
            <person name="Huo Q.B."/>
            <person name="Li W."/>
            <person name="Chen H.Y."/>
            <person name="Chen S.E."/>
            <person name="Zhou L.G."/>
            <person name="Ni X.B."/>
            <person name="Tian J.H."/>
            <person name="Sheng Y."/>
            <person name="Liu T."/>
            <person name="Pan Y.S."/>
            <person name="Xia L.Y."/>
            <person name="Li J."/>
            <person name="Zhao F."/>
            <person name="Cao W.C."/>
        </authorList>
    </citation>
    <scope>NUCLEOTIDE SEQUENCE [LARGE SCALE GENOMIC DNA]</scope>
    <source>
        <strain evidence="1">Iper-2018</strain>
    </source>
</reference>
<name>A0AC60QT98_IXOPE</name>
<dbReference type="EMBL" id="JABSTQ010005185">
    <property type="protein sequence ID" value="KAG0439917.1"/>
    <property type="molecule type" value="Genomic_DNA"/>
</dbReference>
<gene>
    <name evidence="1" type="ORF">HPB47_016467</name>
</gene>
<comment type="caution">
    <text evidence="1">The sequence shown here is derived from an EMBL/GenBank/DDBJ whole genome shotgun (WGS) entry which is preliminary data.</text>
</comment>
<dbReference type="Proteomes" id="UP000805193">
    <property type="component" value="Unassembled WGS sequence"/>
</dbReference>
<accession>A0AC60QT98</accession>
<organism evidence="1 2">
    <name type="scientific">Ixodes persulcatus</name>
    <name type="common">Taiga tick</name>
    <dbReference type="NCBI Taxonomy" id="34615"/>
    <lineage>
        <taxon>Eukaryota</taxon>
        <taxon>Metazoa</taxon>
        <taxon>Ecdysozoa</taxon>
        <taxon>Arthropoda</taxon>
        <taxon>Chelicerata</taxon>
        <taxon>Arachnida</taxon>
        <taxon>Acari</taxon>
        <taxon>Parasitiformes</taxon>
        <taxon>Ixodida</taxon>
        <taxon>Ixodoidea</taxon>
        <taxon>Ixodidae</taxon>
        <taxon>Ixodinae</taxon>
        <taxon>Ixodes</taxon>
    </lineage>
</organism>
<sequence>MSSVRAVSTATDSRGITAERRDEAAYRTILPTLPTGVYVLNSVFLHADIGARPYRIEDFKAGLEHAGVLGDIAACGSYQMNHVWMVTLKSPSAKQRLVDAQAFEVKGRRCLVIDPDKAEGHRSVCGAEGPAIYVRSCRRYGHTRQECMKTYADVVNAAMEDEKADLLMDQAEAEEAAGGTPGNLEPQGRTNTTADAPAPLPATPSAAQPRTTEVDAAGPSGDESAGRLPPQEPERGDQDARPTSEASKEDDQPDSADDMEALEGSSKRPLEQRPTQDDGQPTTLQGRMHERWQAVMAKRGRYRALSRTPTDDQAPKEGR</sequence>
<proteinExistence type="predicted"/>
<evidence type="ECO:0000313" key="1">
    <source>
        <dbReference type="EMBL" id="KAG0439917.1"/>
    </source>
</evidence>
<keyword evidence="2" id="KW-1185">Reference proteome</keyword>
<evidence type="ECO:0000313" key="2">
    <source>
        <dbReference type="Proteomes" id="UP000805193"/>
    </source>
</evidence>
<protein>
    <submittedName>
        <fullName evidence="1">Uncharacterized protein</fullName>
    </submittedName>
</protein>